<dbReference type="GO" id="GO:0022857">
    <property type="term" value="F:transmembrane transporter activity"/>
    <property type="evidence" value="ECO:0007669"/>
    <property type="project" value="InterPro"/>
</dbReference>
<keyword evidence="2" id="KW-1003">Cell membrane</keyword>
<dbReference type="RefSeq" id="WP_180702184.1">
    <property type="nucleotide sequence ID" value="NZ_CAONDH010000026.1"/>
</dbReference>
<keyword evidence="3 7" id="KW-0812">Transmembrane</keyword>
<comment type="similarity">
    <text evidence="6">Belongs to the ThrE exporter (TC 2.A.79) family.</text>
</comment>
<comment type="subcellular location">
    <subcellularLocation>
        <location evidence="1">Cell membrane</location>
        <topology evidence="1">Multi-pass membrane protein</topology>
    </subcellularLocation>
</comment>
<feature type="transmembrane region" description="Helical" evidence="7">
    <location>
        <begin position="119"/>
        <end position="138"/>
    </location>
</feature>
<keyword evidence="5 7" id="KW-0472">Membrane</keyword>
<dbReference type="PANTHER" id="PTHR34390:SF2">
    <property type="entry name" value="SUCCINATE TRANSPORTER SUBUNIT YJJP-RELATED"/>
    <property type="match status" value="1"/>
</dbReference>
<evidence type="ECO:0000256" key="4">
    <source>
        <dbReference type="ARBA" id="ARBA00022989"/>
    </source>
</evidence>
<proteinExistence type="inferred from homology"/>
<organism evidence="9 10">
    <name type="scientific">Romboutsia ilealis</name>
    <dbReference type="NCBI Taxonomy" id="1115758"/>
    <lineage>
        <taxon>Bacteria</taxon>
        <taxon>Bacillati</taxon>
        <taxon>Bacillota</taxon>
        <taxon>Clostridia</taxon>
        <taxon>Peptostreptococcales</taxon>
        <taxon>Peptostreptococcaceae</taxon>
        <taxon>Romboutsia</taxon>
    </lineage>
</organism>
<evidence type="ECO:0000313" key="10">
    <source>
        <dbReference type="Proteomes" id="UP000245622"/>
    </source>
</evidence>
<evidence type="ECO:0000313" key="9">
    <source>
        <dbReference type="EMBL" id="CED94684.1"/>
    </source>
</evidence>
<evidence type="ECO:0000256" key="2">
    <source>
        <dbReference type="ARBA" id="ARBA00022475"/>
    </source>
</evidence>
<name>A0A1V1I538_9FIRM</name>
<evidence type="ECO:0000256" key="3">
    <source>
        <dbReference type="ARBA" id="ARBA00022692"/>
    </source>
</evidence>
<keyword evidence="4 7" id="KW-1133">Transmembrane helix</keyword>
<evidence type="ECO:0000259" key="8">
    <source>
        <dbReference type="Pfam" id="PF06738"/>
    </source>
</evidence>
<dbReference type="KEGG" id="ril:CRIB_2081"/>
<dbReference type="PANTHER" id="PTHR34390">
    <property type="entry name" value="UPF0442 PROTEIN YJJB-RELATED"/>
    <property type="match status" value="1"/>
</dbReference>
<evidence type="ECO:0000256" key="1">
    <source>
        <dbReference type="ARBA" id="ARBA00004651"/>
    </source>
</evidence>
<dbReference type="GO" id="GO:0015744">
    <property type="term" value="P:succinate transport"/>
    <property type="evidence" value="ECO:0007669"/>
    <property type="project" value="TreeGrafter"/>
</dbReference>
<gene>
    <name evidence="9" type="ORF">CRIB_2081</name>
</gene>
<feature type="transmembrane region" description="Helical" evidence="7">
    <location>
        <begin position="231"/>
        <end position="256"/>
    </location>
</feature>
<dbReference type="EMBL" id="LN555523">
    <property type="protein sequence ID" value="CED94684.1"/>
    <property type="molecule type" value="Genomic_DNA"/>
</dbReference>
<dbReference type="GeneID" id="82206109"/>
<protein>
    <submittedName>
        <fullName evidence="9">Membrane spanning protein</fullName>
    </submittedName>
</protein>
<evidence type="ECO:0000256" key="5">
    <source>
        <dbReference type="ARBA" id="ARBA00023136"/>
    </source>
</evidence>
<dbReference type="GO" id="GO:0005886">
    <property type="term" value="C:plasma membrane"/>
    <property type="evidence" value="ECO:0007669"/>
    <property type="project" value="UniProtKB-SubCell"/>
</dbReference>
<dbReference type="AlphaFoldDB" id="A0A1V1I538"/>
<dbReference type="InterPro" id="IPR010619">
    <property type="entry name" value="ThrE-like_N"/>
</dbReference>
<evidence type="ECO:0000256" key="6">
    <source>
        <dbReference type="ARBA" id="ARBA00034125"/>
    </source>
</evidence>
<feature type="transmembrane region" description="Helical" evidence="7">
    <location>
        <begin position="173"/>
        <end position="194"/>
    </location>
</feature>
<dbReference type="Proteomes" id="UP000245622">
    <property type="component" value="Chromosome 1"/>
</dbReference>
<reference evidence="9 10" key="1">
    <citation type="submission" date="2014-04" db="EMBL/GenBank/DDBJ databases">
        <authorList>
            <person name="Hornung B.V."/>
        </authorList>
    </citation>
    <scope>NUCLEOTIDE SEQUENCE [LARGE SCALE GENOMIC DNA]</scope>
    <source>
        <strain evidence="9 10">CRIB</strain>
    </source>
</reference>
<accession>A0A1V1I538</accession>
<dbReference type="Pfam" id="PF06738">
    <property type="entry name" value="ThrE"/>
    <property type="match status" value="1"/>
</dbReference>
<feature type="domain" description="Threonine/serine exporter-like N-terminal" evidence="8">
    <location>
        <begin position="15"/>
        <end position="254"/>
    </location>
</feature>
<feature type="transmembrane region" description="Helical" evidence="7">
    <location>
        <begin position="144"/>
        <end position="161"/>
    </location>
</feature>
<sequence>MNNEHNIDYKKDILRLALFIGELMLSNGAETYRVEDSILRICKSRGFYYINVFTSPTVIIISDDRFDGLTFMKTIKSRSIDLNKISLLNNFSREFVSNTDLTVDDAMERLKDVVQTDSYPSKVIYFCTGIGSAFFAGLLGGNNLSTFLCTFITSIFAVLFYNKIMKLSSIPAFSSLLASTFIAIVGVLLSHIGILDTPRVLIVGSIMPLLPGVSFIKGLRDLISGDLISGVARAFDAGITAISIACGVGLILDLWIRLGGVF</sequence>
<keyword evidence="10" id="KW-1185">Reference proteome</keyword>
<dbReference type="InterPro" id="IPR050539">
    <property type="entry name" value="ThrE_Dicarb/AminoAcid_Exp"/>
</dbReference>
<evidence type="ECO:0000256" key="7">
    <source>
        <dbReference type="SAM" id="Phobius"/>
    </source>
</evidence>